<accession>A0AAN9EVV7</accession>
<feature type="region of interest" description="Disordered" evidence="1">
    <location>
        <begin position="428"/>
        <end position="479"/>
    </location>
</feature>
<name>A0AAN9EVV7_CROPI</name>
<evidence type="ECO:0000313" key="2">
    <source>
        <dbReference type="EMBL" id="KAK7260898.1"/>
    </source>
</evidence>
<sequence>MVIGSTRVFVNLTKYNRDDKERDKTTAKEHAVNKIHNTFQGQLSYAQVVQQNRRRQINAGGKKEQIQKVDPDWKGMRVRLDPAEWEWLNGCFVGKVRDMEMVYNLQIVMHSEGFTTIKIVPMGGDLVLLKAMEGEDFMELLKESGEAFSNWFEYIKPWGEEDVAGYRFTWLNCAGIPLHAWNDTFFTSLVSFFGTFVKSDSVTKERARLDVARILVKTSAQEFINKVQRIMINDKICSIRIMEERLVQNVRFEKQTEEVNDNEDDQENSYYDDDLSSKDTVMQRYKSLQAELCNEWVPDSVEGESTPKVEDNGEEEEDKESKKKIQAIINSINHLGEEEHVGKENSRGEQCKTIGCTEGINVEAAVHNSNGAKDDAGFENNAEKETVGPIGPGATQTHSIGIGIESSAIGPLGDQMQDCQPKELDHNEVDSGKALENNEEEISEYSHLISDSDNQNSEEERSFETHIQSSYSNFGSNEK</sequence>
<evidence type="ECO:0000256" key="1">
    <source>
        <dbReference type="SAM" id="MobiDB-lite"/>
    </source>
</evidence>
<dbReference type="PANTHER" id="PTHR34427">
    <property type="entry name" value="DUF4283 DOMAIN PROTEIN"/>
    <property type="match status" value="1"/>
</dbReference>
<dbReference type="EMBL" id="JAYWIO010000005">
    <property type="protein sequence ID" value="KAK7260898.1"/>
    <property type="molecule type" value="Genomic_DNA"/>
</dbReference>
<proteinExistence type="predicted"/>
<gene>
    <name evidence="2" type="ORF">RIF29_27197</name>
</gene>
<dbReference type="PANTHER" id="PTHR34427:SF5">
    <property type="entry name" value="DUF4283 DOMAIN-CONTAINING PROTEIN"/>
    <property type="match status" value="1"/>
</dbReference>
<evidence type="ECO:0000313" key="3">
    <source>
        <dbReference type="Proteomes" id="UP001372338"/>
    </source>
</evidence>
<dbReference type="AlphaFoldDB" id="A0AAN9EVV7"/>
<feature type="compositionally biased region" description="Polar residues" evidence="1">
    <location>
        <begin position="465"/>
        <end position="479"/>
    </location>
</feature>
<evidence type="ECO:0008006" key="4">
    <source>
        <dbReference type="Google" id="ProtNLM"/>
    </source>
</evidence>
<keyword evidence="3" id="KW-1185">Reference proteome</keyword>
<dbReference type="Proteomes" id="UP001372338">
    <property type="component" value="Unassembled WGS sequence"/>
</dbReference>
<organism evidence="2 3">
    <name type="scientific">Crotalaria pallida</name>
    <name type="common">Smooth rattlebox</name>
    <name type="synonym">Crotalaria striata</name>
    <dbReference type="NCBI Taxonomy" id="3830"/>
    <lineage>
        <taxon>Eukaryota</taxon>
        <taxon>Viridiplantae</taxon>
        <taxon>Streptophyta</taxon>
        <taxon>Embryophyta</taxon>
        <taxon>Tracheophyta</taxon>
        <taxon>Spermatophyta</taxon>
        <taxon>Magnoliopsida</taxon>
        <taxon>eudicotyledons</taxon>
        <taxon>Gunneridae</taxon>
        <taxon>Pentapetalae</taxon>
        <taxon>rosids</taxon>
        <taxon>fabids</taxon>
        <taxon>Fabales</taxon>
        <taxon>Fabaceae</taxon>
        <taxon>Papilionoideae</taxon>
        <taxon>50 kb inversion clade</taxon>
        <taxon>genistoids sensu lato</taxon>
        <taxon>core genistoids</taxon>
        <taxon>Crotalarieae</taxon>
        <taxon>Crotalaria</taxon>
    </lineage>
</organism>
<comment type="caution">
    <text evidence="2">The sequence shown here is derived from an EMBL/GenBank/DDBJ whole genome shotgun (WGS) entry which is preliminary data.</text>
</comment>
<protein>
    <recommendedName>
        <fullName evidence="4">DUF4283 domain-containing protein</fullName>
    </recommendedName>
</protein>
<feature type="region of interest" description="Disordered" evidence="1">
    <location>
        <begin position="297"/>
        <end position="323"/>
    </location>
</feature>
<reference evidence="2 3" key="1">
    <citation type="submission" date="2024-01" db="EMBL/GenBank/DDBJ databases">
        <title>The genomes of 5 underutilized Papilionoideae crops provide insights into root nodulation and disease resistanc.</title>
        <authorList>
            <person name="Yuan L."/>
        </authorList>
    </citation>
    <scope>NUCLEOTIDE SEQUENCE [LARGE SCALE GENOMIC DNA]</scope>
    <source>
        <strain evidence="2">ZHUSHIDOU_FW_LH</strain>
        <tissue evidence="2">Leaf</tissue>
    </source>
</reference>